<dbReference type="AlphaFoldDB" id="A0A9R1WSW9"/>
<keyword evidence="4" id="KW-1185">Reference proteome</keyword>
<evidence type="ECO:0000256" key="2">
    <source>
        <dbReference type="PROSITE-ProRule" id="PRU00708"/>
    </source>
</evidence>
<sequence length="584" mass="66486">MSPPFTRLTSCCNYLVKRSWSLRWTSVRSLAYAAYSDVLDSSSDTNVLCHPLEKLGKFKAIETYDQLKRERSSALLFIRQLKESGFKHDLETYMAVVRLLCHWDWGMDARSDNLINDVIDNTNWEVVNFEISDDLFDALMEEKLIKAVDGLVEVYASAGKFEEAIHTLSEMKSKGGLVVSTRTSNFVMWELIKQDKEEMIVSVFRELMRNGMIPDVLTYAILMKDICRNGCLKEAWNVIEEMKEAGVEPNALIYNMYINGLCRKGKTDLAFQLVKNLRKSNKPVDVLAYSCVILGFLKESKLQDAEDVFLDMKLRGVVPDALCYGNLIRGYCQKRDIDKALDLCKEMESRGIKTDHKFVRRMIQYLCALDMPDEALCLFKHFTQQSMFFVDGVSFNIAIDAACKLGKMDDAMWLLEEMKNRKIKPLVLQAQAGFQGQGIQANVGQDEGVQTEGIHDGVIQDAMGQAEVGNVGQLHTTQQTLALRKLTSLNTHHDVVLKEFRNLTTSRRHRSGGNDENVGGLSNTSSFMSTLCRRHVVGIGLYPKTDTQLPFICTQRLFSALSPPKRRNRLPSFNFRRFVKSKEW</sequence>
<feature type="repeat" description="PPR" evidence="2">
    <location>
        <begin position="250"/>
        <end position="284"/>
    </location>
</feature>
<dbReference type="Proteomes" id="UP000235145">
    <property type="component" value="Unassembled WGS sequence"/>
</dbReference>
<evidence type="ECO:0000313" key="3">
    <source>
        <dbReference type="EMBL" id="KAJ0227468.1"/>
    </source>
</evidence>
<gene>
    <name evidence="3" type="ORF">LSAT_V11C100021490</name>
</gene>
<dbReference type="PANTHER" id="PTHR47937">
    <property type="entry name" value="PLASTID TRANSCRIPTIONALLY ACTIVE CHROMOSOME 2-LIKE PROTEIN"/>
    <property type="match status" value="1"/>
</dbReference>
<dbReference type="InterPro" id="IPR011990">
    <property type="entry name" value="TPR-like_helical_dom_sf"/>
</dbReference>
<dbReference type="PANTHER" id="PTHR47937:SF8">
    <property type="entry name" value="PENTATRICOPEPTIDE REPEAT DOMAIN CONTAINING PROTEIN-RELATED"/>
    <property type="match status" value="1"/>
</dbReference>
<keyword evidence="1" id="KW-0677">Repeat</keyword>
<evidence type="ECO:0000256" key="1">
    <source>
        <dbReference type="ARBA" id="ARBA00022737"/>
    </source>
</evidence>
<dbReference type="Gene3D" id="1.25.40.10">
    <property type="entry name" value="Tetratricopeptide repeat domain"/>
    <property type="match status" value="4"/>
</dbReference>
<feature type="repeat" description="PPR" evidence="2">
    <location>
        <begin position="391"/>
        <end position="425"/>
    </location>
</feature>
<dbReference type="PROSITE" id="PS51375">
    <property type="entry name" value="PPR"/>
    <property type="match status" value="5"/>
</dbReference>
<proteinExistence type="predicted"/>
<reference evidence="3 4" key="1">
    <citation type="journal article" date="2017" name="Nat. Commun.">
        <title>Genome assembly with in vitro proximity ligation data and whole-genome triplication in lettuce.</title>
        <authorList>
            <person name="Reyes-Chin-Wo S."/>
            <person name="Wang Z."/>
            <person name="Yang X."/>
            <person name="Kozik A."/>
            <person name="Arikit S."/>
            <person name="Song C."/>
            <person name="Xia L."/>
            <person name="Froenicke L."/>
            <person name="Lavelle D.O."/>
            <person name="Truco M.J."/>
            <person name="Xia R."/>
            <person name="Zhu S."/>
            <person name="Xu C."/>
            <person name="Xu H."/>
            <person name="Xu X."/>
            <person name="Cox K."/>
            <person name="Korf I."/>
            <person name="Meyers B.C."/>
            <person name="Michelmore R.W."/>
        </authorList>
    </citation>
    <scope>NUCLEOTIDE SEQUENCE [LARGE SCALE GENOMIC DNA]</scope>
    <source>
        <strain evidence="4">cv. Salinas</strain>
        <tissue evidence="3">Seedlings</tissue>
    </source>
</reference>
<comment type="caution">
    <text evidence="3">The sequence shown here is derived from an EMBL/GenBank/DDBJ whole genome shotgun (WGS) entry which is preliminary data.</text>
</comment>
<dbReference type="InterPro" id="IPR052308">
    <property type="entry name" value="PPR_domain-containing"/>
</dbReference>
<dbReference type="InterPro" id="IPR002885">
    <property type="entry name" value="PPR_rpt"/>
</dbReference>
<dbReference type="Pfam" id="PF13041">
    <property type="entry name" value="PPR_2"/>
    <property type="match status" value="2"/>
</dbReference>
<feature type="repeat" description="PPR" evidence="2">
    <location>
        <begin position="320"/>
        <end position="354"/>
    </location>
</feature>
<organism evidence="3 4">
    <name type="scientific">Lactuca sativa</name>
    <name type="common">Garden lettuce</name>
    <dbReference type="NCBI Taxonomy" id="4236"/>
    <lineage>
        <taxon>Eukaryota</taxon>
        <taxon>Viridiplantae</taxon>
        <taxon>Streptophyta</taxon>
        <taxon>Embryophyta</taxon>
        <taxon>Tracheophyta</taxon>
        <taxon>Spermatophyta</taxon>
        <taxon>Magnoliopsida</taxon>
        <taxon>eudicotyledons</taxon>
        <taxon>Gunneridae</taxon>
        <taxon>Pentapetalae</taxon>
        <taxon>asterids</taxon>
        <taxon>campanulids</taxon>
        <taxon>Asterales</taxon>
        <taxon>Asteraceae</taxon>
        <taxon>Cichorioideae</taxon>
        <taxon>Cichorieae</taxon>
        <taxon>Lactucinae</taxon>
        <taxon>Lactuca</taxon>
    </lineage>
</organism>
<name>A0A9R1WSW9_LACSA</name>
<dbReference type="Pfam" id="PF01535">
    <property type="entry name" value="PPR"/>
    <property type="match status" value="1"/>
</dbReference>
<dbReference type="Pfam" id="PF13812">
    <property type="entry name" value="PPR_3"/>
    <property type="match status" value="1"/>
</dbReference>
<dbReference type="NCBIfam" id="TIGR00756">
    <property type="entry name" value="PPR"/>
    <property type="match status" value="5"/>
</dbReference>
<accession>A0A9R1WSW9</accession>
<dbReference type="EMBL" id="NBSK02000001">
    <property type="protein sequence ID" value="KAJ0227468.1"/>
    <property type="molecule type" value="Genomic_DNA"/>
</dbReference>
<feature type="repeat" description="PPR" evidence="2">
    <location>
        <begin position="215"/>
        <end position="249"/>
    </location>
</feature>
<evidence type="ECO:0000313" key="4">
    <source>
        <dbReference type="Proteomes" id="UP000235145"/>
    </source>
</evidence>
<evidence type="ECO:0008006" key="5">
    <source>
        <dbReference type="Google" id="ProtNLM"/>
    </source>
</evidence>
<feature type="repeat" description="PPR" evidence="2">
    <location>
        <begin position="285"/>
        <end position="319"/>
    </location>
</feature>
<protein>
    <recommendedName>
        <fullName evidence="5">Pentacotripeptide-repeat region of PRORP domain-containing protein</fullName>
    </recommendedName>
</protein>
<dbReference type="GO" id="GO:0003729">
    <property type="term" value="F:mRNA binding"/>
    <property type="evidence" value="ECO:0000318"/>
    <property type="project" value="GO_Central"/>
</dbReference>